<reference evidence="2 3" key="1">
    <citation type="submission" date="2024-03" db="EMBL/GenBank/DDBJ databases">
        <title>Human intestinal bacterial collection.</title>
        <authorList>
            <person name="Pauvert C."/>
            <person name="Hitch T.C.A."/>
            <person name="Clavel T."/>
        </authorList>
    </citation>
    <scope>NUCLEOTIDE SEQUENCE [LARGE SCALE GENOMIC DNA]</scope>
    <source>
        <strain evidence="2 3">CLA-AA-H190</strain>
    </source>
</reference>
<dbReference type="EC" id="3.4.22.71" evidence="2"/>
<keyword evidence="1" id="KW-1133">Transmembrane helix</keyword>
<comment type="caution">
    <text evidence="2">The sequence shown here is derived from an EMBL/GenBank/DDBJ whole genome shotgun (WGS) entry which is preliminary data.</text>
</comment>
<dbReference type="EMBL" id="JBBMEK010000098">
    <property type="protein sequence ID" value="MEQ2365238.1"/>
    <property type="molecule type" value="Genomic_DNA"/>
</dbReference>
<accession>A0ABV1B665</accession>
<feature type="transmembrane region" description="Helical" evidence="1">
    <location>
        <begin position="282"/>
        <end position="300"/>
    </location>
</feature>
<proteinExistence type="predicted"/>
<protein>
    <submittedName>
        <fullName evidence="2">Class B sortase</fullName>
        <ecNumber evidence="2">3.4.22.71</ecNumber>
    </submittedName>
</protein>
<dbReference type="RefSeq" id="WP_287779056.1">
    <property type="nucleotide sequence ID" value="NZ_JBBMEK010000098.1"/>
</dbReference>
<dbReference type="Gene3D" id="2.40.260.10">
    <property type="entry name" value="Sortase"/>
    <property type="match status" value="1"/>
</dbReference>
<evidence type="ECO:0000256" key="1">
    <source>
        <dbReference type="SAM" id="Phobius"/>
    </source>
</evidence>
<evidence type="ECO:0000313" key="3">
    <source>
        <dbReference type="Proteomes" id="UP001469749"/>
    </source>
</evidence>
<dbReference type="InterPro" id="IPR009835">
    <property type="entry name" value="SrtB"/>
</dbReference>
<evidence type="ECO:0000313" key="2">
    <source>
        <dbReference type="EMBL" id="MEQ2365238.1"/>
    </source>
</evidence>
<keyword evidence="2" id="KW-0378">Hydrolase</keyword>
<organism evidence="2 3">
    <name type="scientific">Coprococcus intestinihominis</name>
    <dbReference type="NCBI Taxonomy" id="3133154"/>
    <lineage>
        <taxon>Bacteria</taxon>
        <taxon>Bacillati</taxon>
        <taxon>Bacillota</taxon>
        <taxon>Clostridia</taxon>
        <taxon>Lachnospirales</taxon>
        <taxon>Lachnospiraceae</taxon>
        <taxon>Coprococcus</taxon>
    </lineage>
</organism>
<dbReference type="NCBIfam" id="TIGR03064">
    <property type="entry name" value="sortase_srtB"/>
    <property type="match status" value="1"/>
</dbReference>
<keyword evidence="1" id="KW-0812">Transmembrane</keyword>
<sequence>MNWMILKSLNKIYGLILSTFLMASAAFAGYAIWDNAQIYHQAEAVQDQIRQLKPESDADGGPGFDELRAINPDVVAWITVDGTNIDYPVLQGETNLAYMNKDVYGNFSLAGSIFLDTRNKADFSDSYSLIYGHNMDEHLMFGDLALFKDRTFFQKNRTATLLIPGEKRTFYTAAILQISAGTEEIFNPDRWKDNLDGLGKFLQENSKWYHSGYLQALIEHPERMEVAALVTCSDGSTNDRTILILIRTKDNQPVDEQVDKEKNDKIIGNGLKKTGDTQNPQFWMRVIIGILLFIAVFESIDRLRERKNRKS</sequence>
<dbReference type="Proteomes" id="UP001469749">
    <property type="component" value="Unassembled WGS sequence"/>
</dbReference>
<dbReference type="InterPro" id="IPR023365">
    <property type="entry name" value="Sortase_dom-sf"/>
</dbReference>
<name>A0ABV1B665_9FIRM</name>
<keyword evidence="3" id="KW-1185">Reference proteome</keyword>
<dbReference type="SUPFAM" id="SSF63817">
    <property type="entry name" value="Sortase"/>
    <property type="match status" value="1"/>
</dbReference>
<keyword evidence="1" id="KW-0472">Membrane</keyword>
<dbReference type="GO" id="GO:0016787">
    <property type="term" value="F:hydrolase activity"/>
    <property type="evidence" value="ECO:0007669"/>
    <property type="project" value="UniProtKB-KW"/>
</dbReference>
<feature type="transmembrane region" description="Helical" evidence="1">
    <location>
        <begin position="12"/>
        <end position="33"/>
    </location>
</feature>
<gene>
    <name evidence="2" type="primary">srtB</name>
    <name evidence="2" type="ORF">WMO25_09040</name>
</gene>
<dbReference type="CDD" id="cd05826">
    <property type="entry name" value="Sortase_B"/>
    <property type="match status" value="1"/>
</dbReference>